<proteinExistence type="predicted"/>
<keyword evidence="5 8" id="KW-1133">Transmembrane helix</keyword>
<evidence type="ECO:0000256" key="3">
    <source>
        <dbReference type="ARBA" id="ARBA00022475"/>
    </source>
</evidence>
<organism evidence="9 10">
    <name type="scientific">Chrysochromulina tobinii</name>
    <dbReference type="NCBI Taxonomy" id="1460289"/>
    <lineage>
        <taxon>Eukaryota</taxon>
        <taxon>Haptista</taxon>
        <taxon>Haptophyta</taxon>
        <taxon>Prymnesiophyceae</taxon>
        <taxon>Prymnesiales</taxon>
        <taxon>Chrysochromulinaceae</taxon>
        <taxon>Chrysochromulina</taxon>
    </lineage>
</organism>
<protein>
    <submittedName>
        <fullName evidence="9">Drug:proton antiporter</fullName>
    </submittedName>
</protein>
<comment type="caution">
    <text evidence="9">The sequence shown here is derived from an EMBL/GenBank/DDBJ whole genome shotgun (WGS) entry which is preliminary data.</text>
</comment>
<feature type="transmembrane region" description="Helical" evidence="8">
    <location>
        <begin position="16"/>
        <end position="40"/>
    </location>
</feature>
<dbReference type="SUPFAM" id="SSF103473">
    <property type="entry name" value="MFS general substrate transporter"/>
    <property type="match status" value="1"/>
</dbReference>
<dbReference type="InterPro" id="IPR036259">
    <property type="entry name" value="MFS_trans_sf"/>
</dbReference>
<feature type="compositionally biased region" description="Basic and acidic residues" evidence="7">
    <location>
        <begin position="525"/>
        <end position="553"/>
    </location>
</feature>
<evidence type="ECO:0000256" key="2">
    <source>
        <dbReference type="ARBA" id="ARBA00022448"/>
    </source>
</evidence>
<keyword evidence="3" id="KW-1003">Cell membrane</keyword>
<feature type="transmembrane region" description="Helical" evidence="8">
    <location>
        <begin position="86"/>
        <end position="112"/>
    </location>
</feature>
<sequence length="553" mass="58498">MPSSRLAPFLSRDFTLLYLINICEFFASTLSRLCALQWLYEATGDVVALGLVGVVTLMCQLPSIALGGVLADVLPRAPLVANVQSVAALVAVLRWLLCAAGALSPAIIYLTIGMLECTKYLEGSARDVILPQVVSSDSLPHAVSIVMITKYAAEIAAPFVFWALADAGGALTLAFFTAAVGFAACAVLPRLIRADTTPKSDEQSADGGLKRAGRDAAESVGMLSPSSDGTGPAGALSGAARTTSVAAASLTSRREHSLLGSSRREHPLLGSLLWLSRAWRSALVKMVEGVRYILSHPLLPGLYALDWGFTCVSYYRELFPMWVGIWLTHGVPVGLSSRGVVALLVVANFSGGMAGALGTLALNAYPYKGRLVLYATAGYGVACFLFGCSPWLLSGALTIFLMGAFDAVGATMRKQVVLLSTPDHLRGRAQSGHQFAANVANSIGQIYVALVVAQVGAGLTMQLGGLITETMTCFFGWKIPSLLTLSTLVGAKHVDATHPMGAANEAAQEEERRAERLPQLVSDADAERHGTGHPNDWHELNDAARAARESWKK</sequence>
<evidence type="ECO:0000313" key="9">
    <source>
        <dbReference type="EMBL" id="KOO32000.1"/>
    </source>
</evidence>
<dbReference type="GO" id="GO:0005886">
    <property type="term" value="C:plasma membrane"/>
    <property type="evidence" value="ECO:0007669"/>
    <property type="project" value="UniProtKB-SubCell"/>
</dbReference>
<keyword evidence="10" id="KW-1185">Reference proteome</keyword>
<dbReference type="PANTHER" id="PTHR23513">
    <property type="entry name" value="INTEGRAL MEMBRANE EFFLUX PROTEIN-RELATED"/>
    <property type="match status" value="1"/>
</dbReference>
<gene>
    <name evidence="9" type="ORF">Ctob_014208</name>
</gene>
<evidence type="ECO:0000256" key="7">
    <source>
        <dbReference type="SAM" id="MobiDB-lite"/>
    </source>
</evidence>
<evidence type="ECO:0000256" key="8">
    <source>
        <dbReference type="SAM" id="Phobius"/>
    </source>
</evidence>
<evidence type="ECO:0000313" key="10">
    <source>
        <dbReference type="Proteomes" id="UP000037460"/>
    </source>
</evidence>
<name>A0A0M0JZM8_9EUKA</name>
<feature type="transmembrane region" description="Helical" evidence="8">
    <location>
        <begin position="340"/>
        <end position="365"/>
    </location>
</feature>
<evidence type="ECO:0000256" key="4">
    <source>
        <dbReference type="ARBA" id="ARBA00022692"/>
    </source>
</evidence>
<evidence type="ECO:0000256" key="6">
    <source>
        <dbReference type="ARBA" id="ARBA00023136"/>
    </source>
</evidence>
<feature type="transmembrane region" description="Helical" evidence="8">
    <location>
        <begin position="377"/>
        <end position="405"/>
    </location>
</feature>
<accession>A0A0M0JZM8</accession>
<dbReference type="Gene3D" id="1.20.1250.20">
    <property type="entry name" value="MFS general substrate transporter like domains"/>
    <property type="match status" value="1"/>
</dbReference>
<dbReference type="AlphaFoldDB" id="A0A0M0JZM8"/>
<keyword evidence="6 8" id="KW-0472">Membrane</keyword>
<dbReference type="Proteomes" id="UP000037460">
    <property type="component" value="Unassembled WGS sequence"/>
</dbReference>
<evidence type="ECO:0000256" key="5">
    <source>
        <dbReference type="ARBA" id="ARBA00022989"/>
    </source>
</evidence>
<comment type="subcellular location">
    <subcellularLocation>
        <location evidence="1">Cell membrane</location>
        <topology evidence="1">Multi-pass membrane protein</topology>
    </subcellularLocation>
</comment>
<dbReference type="PANTHER" id="PTHR23513:SF9">
    <property type="entry name" value="ENTEROBACTIN EXPORTER ENTS"/>
    <property type="match status" value="1"/>
</dbReference>
<feature type="region of interest" description="Disordered" evidence="7">
    <location>
        <begin position="504"/>
        <end position="553"/>
    </location>
</feature>
<feature type="transmembrane region" description="Helical" evidence="8">
    <location>
        <begin position="46"/>
        <end position="74"/>
    </location>
</feature>
<feature type="transmembrane region" description="Helical" evidence="8">
    <location>
        <begin position="167"/>
        <end position="189"/>
    </location>
</feature>
<keyword evidence="4 8" id="KW-0812">Transmembrane</keyword>
<dbReference type="EMBL" id="JWZX01001874">
    <property type="protein sequence ID" value="KOO32000.1"/>
    <property type="molecule type" value="Genomic_DNA"/>
</dbReference>
<keyword evidence="2" id="KW-0813">Transport</keyword>
<reference evidence="10" key="1">
    <citation type="journal article" date="2015" name="PLoS Genet.">
        <title>Genome Sequence and Transcriptome Analyses of Chrysochromulina tobin: Metabolic Tools for Enhanced Algal Fitness in the Prominent Order Prymnesiales (Haptophyceae).</title>
        <authorList>
            <person name="Hovde B.T."/>
            <person name="Deodato C.R."/>
            <person name="Hunsperger H.M."/>
            <person name="Ryken S.A."/>
            <person name="Yost W."/>
            <person name="Jha R.K."/>
            <person name="Patterson J."/>
            <person name="Monnat R.J. Jr."/>
            <person name="Barlow S.B."/>
            <person name="Starkenburg S.R."/>
            <person name="Cattolico R.A."/>
        </authorList>
    </citation>
    <scope>NUCLEOTIDE SEQUENCE</scope>
    <source>
        <strain evidence="10">CCMP291</strain>
    </source>
</reference>
<evidence type="ECO:0000256" key="1">
    <source>
        <dbReference type="ARBA" id="ARBA00004651"/>
    </source>
</evidence>